<reference evidence="6" key="1">
    <citation type="submission" date="2019-04" db="EMBL/GenBank/DDBJ databases">
        <title>Sequencing of skin fungus with MAO and IRED activity.</title>
        <authorList>
            <person name="Marsaioli A.J."/>
            <person name="Bonatto J.M.C."/>
            <person name="Reis Junior O."/>
        </authorList>
    </citation>
    <scope>NUCLEOTIDE SEQUENCE</scope>
    <source>
        <strain evidence="6">28M1</strain>
    </source>
</reference>
<dbReference type="SUPFAM" id="SSF144083">
    <property type="entry name" value="Magnesium transport protein CorA, transmembrane region"/>
    <property type="match status" value="1"/>
</dbReference>
<evidence type="ECO:0000256" key="5">
    <source>
        <dbReference type="SAM" id="Phobius"/>
    </source>
</evidence>
<evidence type="ECO:0000313" key="6">
    <source>
        <dbReference type="EMBL" id="KAF3034335.1"/>
    </source>
</evidence>
<keyword evidence="4 5" id="KW-0472">Membrane</keyword>
<dbReference type="InterPro" id="IPR045863">
    <property type="entry name" value="CorA_TM1_TM2"/>
</dbReference>
<evidence type="ECO:0000313" key="7">
    <source>
        <dbReference type="Proteomes" id="UP000758155"/>
    </source>
</evidence>
<organism evidence="6 7">
    <name type="scientific">Didymella heteroderae</name>
    <dbReference type="NCBI Taxonomy" id="1769908"/>
    <lineage>
        <taxon>Eukaryota</taxon>
        <taxon>Fungi</taxon>
        <taxon>Dikarya</taxon>
        <taxon>Ascomycota</taxon>
        <taxon>Pezizomycotina</taxon>
        <taxon>Dothideomycetes</taxon>
        <taxon>Pleosporomycetidae</taxon>
        <taxon>Pleosporales</taxon>
        <taxon>Pleosporineae</taxon>
        <taxon>Didymellaceae</taxon>
        <taxon>Didymella</taxon>
    </lineage>
</organism>
<dbReference type="Gene3D" id="1.20.58.340">
    <property type="entry name" value="Magnesium transport protein CorA, transmembrane region"/>
    <property type="match status" value="1"/>
</dbReference>
<dbReference type="EMBL" id="SWKV01000069">
    <property type="protein sequence ID" value="KAF3034335.1"/>
    <property type="molecule type" value="Genomic_DNA"/>
</dbReference>
<proteinExistence type="predicted"/>
<evidence type="ECO:0000256" key="2">
    <source>
        <dbReference type="ARBA" id="ARBA00022692"/>
    </source>
</evidence>
<dbReference type="OrthoDB" id="5396681at2759"/>
<sequence length="243" mass="27630">MHLQDLLRQKQVRSRILSNPMLIDAMLISMHLSSWRDYLEFHETQLLQLAMKPACTSLTQSLVTFDTLKGVRAIEKNIIPLESLLGAFEKVMNDLEEANRIFSNASEAKDSTFVIVQQALNQFRKDATSYRGQVLYLSKRAQSTAQSVLDVLNLGFQNLAQSQNRNTFVMAKSAREDSVAIRAITLVTSFYLPFSFVATMFGMNLVDFDSASRNLVLSNQLWLYFAVSIPLTALTLACWKWRM</sequence>
<evidence type="ECO:0000256" key="1">
    <source>
        <dbReference type="ARBA" id="ARBA00004141"/>
    </source>
</evidence>
<feature type="transmembrane region" description="Helical" evidence="5">
    <location>
        <begin position="221"/>
        <end position="239"/>
    </location>
</feature>
<dbReference type="Proteomes" id="UP000758155">
    <property type="component" value="Unassembled WGS sequence"/>
</dbReference>
<keyword evidence="2 5" id="KW-0812">Transmembrane</keyword>
<protein>
    <recommendedName>
        <fullName evidence="8">Metal ion transmembrane transporter</fullName>
    </recommendedName>
</protein>
<evidence type="ECO:0000256" key="4">
    <source>
        <dbReference type="ARBA" id="ARBA00023136"/>
    </source>
</evidence>
<gene>
    <name evidence="6" type="ORF">E8E12_005961</name>
</gene>
<comment type="subcellular location">
    <subcellularLocation>
        <location evidence="1">Membrane</location>
        <topology evidence="1">Multi-pass membrane protein</topology>
    </subcellularLocation>
</comment>
<keyword evidence="7" id="KW-1185">Reference proteome</keyword>
<comment type="caution">
    <text evidence="6">The sequence shown here is derived from an EMBL/GenBank/DDBJ whole genome shotgun (WGS) entry which is preliminary data.</text>
</comment>
<name>A0A9P4WJH1_9PLEO</name>
<evidence type="ECO:0008006" key="8">
    <source>
        <dbReference type="Google" id="ProtNLM"/>
    </source>
</evidence>
<feature type="transmembrane region" description="Helical" evidence="5">
    <location>
        <begin position="179"/>
        <end position="201"/>
    </location>
</feature>
<accession>A0A9P4WJH1</accession>
<dbReference type="AlphaFoldDB" id="A0A9P4WJH1"/>
<dbReference type="GO" id="GO:0016020">
    <property type="term" value="C:membrane"/>
    <property type="evidence" value="ECO:0007669"/>
    <property type="project" value="UniProtKB-SubCell"/>
</dbReference>
<keyword evidence="3 5" id="KW-1133">Transmembrane helix</keyword>
<evidence type="ECO:0000256" key="3">
    <source>
        <dbReference type="ARBA" id="ARBA00022989"/>
    </source>
</evidence>